<accession>A2G6I4</accession>
<dbReference type="SMR" id="A2G6I4"/>
<keyword evidence="1" id="KW-0694">RNA-binding</keyword>
<dbReference type="RefSeq" id="XP_001300164.1">
    <property type="nucleotide sequence ID" value="XM_001300163.1"/>
</dbReference>
<dbReference type="VEuPathDB" id="TrichDB:TVAGG3_0232570"/>
<dbReference type="GO" id="GO:0016281">
    <property type="term" value="C:eukaryotic translation initiation factor 4F complex"/>
    <property type="evidence" value="ECO:0000318"/>
    <property type="project" value="GO_Central"/>
</dbReference>
<keyword evidence="1" id="KW-0648">Protein biosynthesis</keyword>
<dbReference type="InParanoid" id="A2G6I4"/>
<proteinExistence type="inferred from homology"/>
<dbReference type="OrthoDB" id="590761at2759"/>
<protein>
    <submittedName>
        <fullName evidence="2">Eukaryotic initiation factor 4E family protein</fullName>
    </submittedName>
</protein>
<dbReference type="GO" id="GO:0006413">
    <property type="term" value="P:translational initiation"/>
    <property type="evidence" value="ECO:0000318"/>
    <property type="project" value="GO_Central"/>
</dbReference>
<sequence length="209" mass="24525">MTEEHPLQNTWTFYYYERPASAEDYLKSIHSIGSFNTCEKFWSFYSHMVRPDKLKTDMALQMFKEGYKAIWEDEAIKNGGQITIRLQKKLFPFVWEKLVLNMIGEQISQSIIGVVASSKQRGDSIELWIDFKSQDPTEKEAEKLDMIRTLIEKLNIAGKLRFKYTDFSQFKSENPATQKKSEFYMLDNGVVKRTEYISLKKPQTTPESQ</sequence>
<dbReference type="AlphaFoldDB" id="A2G6I4"/>
<dbReference type="PANTHER" id="PTHR11960:SF18">
    <property type="entry name" value="EUKARYOTIC TRANSLATION INITIATION FACTOR 4E HOMOLOGOUS PROTEIN, ISOFORM B"/>
    <property type="match status" value="1"/>
</dbReference>
<dbReference type="Proteomes" id="UP000001542">
    <property type="component" value="Unassembled WGS sequence"/>
</dbReference>
<keyword evidence="3" id="KW-1185">Reference proteome</keyword>
<dbReference type="GO" id="GO:0003743">
    <property type="term" value="F:translation initiation factor activity"/>
    <property type="evidence" value="ECO:0000318"/>
    <property type="project" value="GO_Central"/>
</dbReference>
<dbReference type="STRING" id="5722.A2G6I4"/>
<evidence type="ECO:0000313" key="3">
    <source>
        <dbReference type="Proteomes" id="UP000001542"/>
    </source>
</evidence>
<dbReference type="OMA" id="YYERPAS"/>
<comment type="similarity">
    <text evidence="1">Belongs to the eukaryotic initiation factor 4E family.</text>
</comment>
<dbReference type="InterPro" id="IPR001040">
    <property type="entry name" value="TIF_eIF_4E"/>
</dbReference>
<organism evidence="2 3">
    <name type="scientific">Trichomonas vaginalis (strain ATCC PRA-98 / G3)</name>
    <dbReference type="NCBI Taxonomy" id="412133"/>
    <lineage>
        <taxon>Eukaryota</taxon>
        <taxon>Metamonada</taxon>
        <taxon>Parabasalia</taxon>
        <taxon>Trichomonadida</taxon>
        <taxon>Trichomonadidae</taxon>
        <taxon>Trichomonas</taxon>
    </lineage>
</organism>
<dbReference type="Gene3D" id="3.30.760.10">
    <property type="entry name" value="RNA Cap, Translation Initiation Factor Eif4e"/>
    <property type="match status" value="1"/>
</dbReference>
<dbReference type="VEuPathDB" id="TrichDB:TVAGG3_0731200"/>
<dbReference type="KEGG" id="tva:4744888"/>
<evidence type="ECO:0000256" key="1">
    <source>
        <dbReference type="RuleBase" id="RU004374"/>
    </source>
</evidence>
<name>A2G6I4_TRIV3</name>
<reference evidence="2" key="1">
    <citation type="submission" date="2006-10" db="EMBL/GenBank/DDBJ databases">
        <authorList>
            <person name="Amadeo P."/>
            <person name="Zhao Q."/>
            <person name="Wortman J."/>
            <person name="Fraser-Liggett C."/>
            <person name="Carlton J."/>
        </authorList>
    </citation>
    <scope>NUCLEOTIDE SEQUENCE</scope>
    <source>
        <strain evidence="2">G3</strain>
    </source>
</reference>
<dbReference type="SUPFAM" id="SSF55418">
    <property type="entry name" value="eIF4e-like"/>
    <property type="match status" value="1"/>
</dbReference>
<dbReference type="FunCoup" id="A2G6I4">
    <property type="interactions" value="519"/>
</dbReference>
<dbReference type="FunFam" id="3.30.760.10:FF:000033">
    <property type="entry name" value="Eukaryotic initiation factor 4E family protein"/>
    <property type="match status" value="1"/>
</dbReference>
<dbReference type="GO" id="GO:0000340">
    <property type="term" value="F:RNA 7-methylguanosine cap binding"/>
    <property type="evidence" value="ECO:0000318"/>
    <property type="project" value="GO_Central"/>
</dbReference>
<dbReference type="InterPro" id="IPR023398">
    <property type="entry name" value="TIF_eIF4e-like"/>
</dbReference>
<reference evidence="2" key="2">
    <citation type="journal article" date="2007" name="Science">
        <title>Draft genome sequence of the sexually transmitted pathogen Trichomonas vaginalis.</title>
        <authorList>
            <person name="Carlton J.M."/>
            <person name="Hirt R.P."/>
            <person name="Silva J.C."/>
            <person name="Delcher A.L."/>
            <person name="Schatz M."/>
            <person name="Zhao Q."/>
            <person name="Wortman J.R."/>
            <person name="Bidwell S.L."/>
            <person name="Alsmark U.C.M."/>
            <person name="Besteiro S."/>
            <person name="Sicheritz-Ponten T."/>
            <person name="Noel C.J."/>
            <person name="Dacks J.B."/>
            <person name="Foster P.G."/>
            <person name="Simillion C."/>
            <person name="Van de Peer Y."/>
            <person name="Miranda-Saavedra D."/>
            <person name="Barton G.J."/>
            <person name="Westrop G.D."/>
            <person name="Mueller S."/>
            <person name="Dessi D."/>
            <person name="Fiori P.L."/>
            <person name="Ren Q."/>
            <person name="Paulsen I."/>
            <person name="Zhang H."/>
            <person name="Bastida-Corcuera F.D."/>
            <person name="Simoes-Barbosa A."/>
            <person name="Brown M.T."/>
            <person name="Hayes R.D."/>
            <person name="Mukherjee M."/>
            <person name="Okumura C.Y."/>
            <person name="Schneider R."/>
            <person name="Smith A.J."/>
            <person name="Vanacova S."/>
            <person name="Villalvazo M."/>
            <person name="Haas B.J."/>
            <person name="Pertea M."/>
            <person name="Feldblyum T.V."/>
            <person name="Utterback T.R."/>
            <person name="Shu C.L."/>
            <person name="Osoegawa K."/>
            <person name="de Jong P.J."/>
            <person name="Hrdy I."/>
            <person name="Horvathova L."/>
            <person name="Zubacova Z."/>
            <person name="Dolezal P."/>
            <person name="Malik S.B."/>
            <person name="Logsdon J.M. Jr."/>
            <person name="Henze K."/>
            <person name="Gupta A."/>
            <person name="Wang C.C."/>
            <person name="Dunne R.L."/>
            <person name="Upcroft J.A."/>
            <person name="Upcroft P."/>
            <person name="White O."/>
            <person name="Salzberg S.L."/>
            <person name="Tang P."/>
            <person name="Chiu C.-H."/>
            <person name="Lee Y.-S."/>
            <person name="Embley T.M."/>
            <person name="Coombs G.H."/>
            <person name="Mottram J.C."/>
            <person name="Tachezy J."/>
            <person name="Fraser-Liggett C.M."/>
            <person name="Johnson P.J."/>
        </authorList>
    </citation>
    <scope>NUCLEOTIDE SEQUENCE [LARGE SCALE GENOMIC DNA]</scope>
    <source>
        <strain evidence="2">G3</strain>
    </source>
</reference>
<dbReference type="VEuPathDB" id="TrichDB:TVAG_074020"/>
<keyword evidence="1 2" id="KW-0396">Initiation factor</keyword>
<dbReference type="EMBL" id="DS114485">
    <property type="protein sequence ID" value="EAX87234.1"/>
    <property type="molecule type" value="Genomic_DNA"/>
</dbReference>
<dbReference type="PANTHER" id="PTHR11960">
    <property type="entry name" value="EUKARYOTIC TRANSLATION INITIATION FACTOR 4E RELATED"/>
    <property type="match status" value="1"/>
</dbReference>
<evidence type="ECO:0000313" key="2">
    <source>
        <dbReference type="EMBL" id="EAX87234.1"/>
    </source>
</evidence>
<dbReference type="eggNOG" id="KOG1669">
    <property type="taxonomic scope" value="Eukaryota"/>
</dbReference>
<gene>
    <name evidence="2" type="ORF">TVAG_074020</name>
</gene>
<dbReference type="Pfam" id="PF01652">
    <property type="entry name" value="IF4E"/>
    <property type="match status" value="1"/>
</dbReference>